<dbReference type="OrthoDB" id="1747159at2"/>
<evidence type="ECO:0000313" key="2">
    <source>
        <dbReference type="Proteomes" id="UP000095594"/>
    </source>
</evidence>
<dbReference type="EMBL" id="CYZX01000002">
    <property type="protein sequence ID" value="CUN73239.1"/>
    <property type="molecule type" value="Genomic_DNA"/>
</dbReference>
<protein>
    <submittedName>
        <fullName evidence="1">Uncharacterized protein</fullName>
    </submittedName>
</protein>
<sequence>MEADSIEIPINYLISPEYTVINYFSVLREAANPVKDKYTGCGTLGRAKEPYPIAYNFLTKEYKSNISYNKYEDSFKNILHINLIKLKEIPIDENIKDLKYFYEIETIQGTEFGAGAFVYYYGYIDLERIDGIYKISNITIIPEEYLCAPYHRWDYDGKLSVLIRYGDWCNLLKEIDKITIDGYVKNIYFKGNDGNEYRIEFYILTNDYDIEIAQFRKNEVGEWERIKINPEDCIKKENL</sequence>
<dbReference type="AlphaFoldDB" id="A0A173ZC29"/>
<gene>
    <name evidence="1" type="ORF">ERS852471_00427</name>
</gene>
<dbReference type="Proteomes" id="UP000095594">
    <property type="component" value="Unassembled WGS sequence"/>
</dbReference>
<name>A0A173ZC29_9CLOT</name>
<evidence type="ECO:0000313" key="1">
    <source>
        <dbReference type="EMBL" id="CUN73239.1"/>
    </source>
</evidence>
<organism evidence="1 2">
    <name type="scientific">Clostridium disporicum</name>
    <dbReference type="NCBI Taxonomy" id="84024"/>
    <lineage>
        <taxon>Bacteria</taxon>
        <taxon>Bacillati</taxon>
        <taxon>Bacillota</taxon>
        <taxon>Clostridia</taxon>
        <taxon>Eubacteriales</taxon>
        <taxon>Clostridiaceae</taxon>
        <taxon>Clostridium</taxon>
    </lineage>
</organism>
<reference evidence="1 2" key="1">
    <citation type="submission" date="2015-09" db="EMBL/GenBank/DDBJ databases">
        <authorList>
            <consortium name="Pathogen Informatics"/>
        </authorList>
    </citation>
    <scope>NUCLEOTIDE SEQUENCE [LARGE SCALE GENOMIC DNA]</scope>
    <source>
        <strain evidence="1 2">2789STDY5834856</strain>
    </source>
</reference>
<accession>A0A173ZC29</accession>
<proteinExistence type="predicted"/>